<evidence type="ECO:0000313" key="2">
    <source>
        <dbReference type="EMBL" id="KKR34101.1"/>
    </source>
</evidence>
<protein>
    <submittedName>
        <fullName evidence="2">Uncharacterized protein</fullName>
    </submittedName>
</protein>
<name>A0A0G0Q9W9_9BACT</name>
<proteinExistence type="predicted"/>
<evidence type="ECO:0000313" key="3">
    <source>
        <dbReference type="Proteomes" id="UP000034539"/>
    </source>
</evidence>
<gene>
    <name evidence="2" type="ORF">UT63_C0006G0019</name>
</gene>
<dbReference type="EMBL" id="LBXN01000006">
    <property type="protein sequence ID" value="KKR34101.1"/>
    <property type="molecule type" value="Genomic_DNA"/>
</dbReference>
<feature type="compositionally biased region" description="Polar residues" evidence="1">
    <location>
        <begin position="146"/>
        <end position="170"/>
    </location>
</feature>
<dbReference type="AlphaFoldDB" id="A0A0G0Q9W9"/>
<feature type="compositionally biased region" description="Polar residues" evidence="1">
    <location>
        <begin position="115"/>
        <end position="127"/>
    </location>
</feature>
<comment type="caution">
    <text evidence="2">The sequence shown here is derived from an EMBL/GenBank/DDBJ whole genome shotgun (WGS) entry which is preliminary data.</text>
</comment>
<dbReference type="Proteomes" id="UP000034539">
    <property type="component" value="Unassembled WGS sequence"/>
</dbReference>
<evidence type="ECO:0000256" key="1">
    <source>
        <dbReference type="SAM" id="MobiDB-lite"/>
    </source>
</evidence>
<accession>A0A0G0Q9W9</accession>
<sequence>MDIDLKLLVRICDFSSEQKKIILANIDNLPSEGQLDLWELCLSNLQSKMEVEISKRFHEGVIKGIKEKKDNNDYTSLEQDVLLELLTKAGVEARHEEIEGVRNMLETYKKEKSTALPNNSPQKTQPFPQDPVIPDKIPTVAADNKPLNSPEGSPTPTNNPQSSDSSLLKN</sequence>
<reference evidence="2 3" key="1">
    <citation type="journal article" date="2015" name="Nature">
        <title>rRNA introns, odd ribosomes, and small enigmatic genomes across a large radiation of phyla.</title>
        <authorList>
            <person name="Brown C.T."/>
            <person name="Hug L.A."/>
            <person name="Thomas B.C."/>
            <person name="Sharon I."/>
            <person name="Castelle C.J."/>
            <person name="Singh A."/>
            <person name="Wilkins M.J."/>
            <person name="Williams K.H."/>
            <person name="Banfield J.F."/>
        </authorList>
    </citation>
    <scope>NUCLEOTIDE SEQUENCE [LARGE SCALE GENOMIC DNA]</scope>
</reference>
<feature type="region of interest" description="Disordered" evidence="1">
    <location>
        <begin position="112"/>
        <end position="170"/>
    </location>
</feature>
<organism evidence="2 3">
    <name type="scientific">Candidatus Gottesmanbacteria bacterium GW2011_GWC2_39_8</name>
    <dbReference type="NCBI Taxonomy" id="1618450"/>
    <lineage>
        <taxon>Bacteria</taxon>
        <taxon>Candidatus Gottesmaniibacteriota</taxon>
    </lineage>
</organism>